<keyword evidence="3" id="KW-1185">Reference proteome</keyword>
<dbReference type="AlphaFoldDB" id="A0A5J5BAP3"/>
<feature type="compositionally biased region" description="Polar residues" evidence="1">
    <location>
        <begin position="22"/>
        <end position="61"/>
    </location>
</feature>
<dbReference type="Proteomes" id="UP000325577">
    <property type="component" value="Linkage Group LG15"/>
</dbReference>
<name>A0A5J5BAP3_9ASTE</name>
<evidence type="ECO:0000313" key="3">
    <source>
        <dbReference type="Proteomes" id="UP000325577"/>
    </source>
</evidence>
<protein>
    <submittedName>
        <fullName evidence="2">Uncharacterized protein</fullName>
    </submittedName>
</protein>
<feature type="region of interest" description="Disordered" evidence="1">
    <location>
        <begin position="1"/>
        <end position="69"/>
    </location>
</feature>
<evidence type="ECO:0000256" key="1">
    <source>
        <dbReference type="SAM" id="MobiDB-lite"/>
    </source>
</evidence>
<proteinExistence type="predicted"/>
<gene>
    <name evidence="2" type="ORF">F0562_027896</name>
</gene>
<organism evidence="2 3">
    <name type="scientific">Nyssa sinensis</name>
    <dbReference type="NCBI Taxonomy" id="561372"/>
    <lineage>
        <taxon>Eukaryota</taxon>
        <taxon>Viridiplantae</taxon>
        <taxon>Streptophyta</taxon>
        <taxon>Embryophyta</taxon>
        <taxon>Tracheophyta</taxon>
        <taxon>Spermatophyta</taxon>
        <taxon>Magnoliopsida</taxon>
        <taxon>eudicotyledons</taxon>
        <taxon>Gunneridae</taxon>
        <taxon>Pentapetalae</taxon>
        <taxon>asterids</taxon>
        <taxon>Cornales</taxon>
        <taxon>Nyssaceae</taxon>
        <taxon>Nyssa</taxon>
    </lineage>
</organism>
<reference evidence="2 3" key="1">
    <citation type="submission" date="2019-09" db="EMBL/GenBank/DDBJ databases">
        <title>A chromosome-level genome assembly of the Chinese tupelo Nyssa sinensis.</title>
        <authorList>
            <person name="Yang X."/>
            <person name="Kang M."/>
            <person name="Yang Y."/>
            <person name="Xiong H."/>
            <person name="Wang M."/>
            <person name="Zhang Z."/>
            <person name="Wang Z."/>
            <person name="Wu H."/>
            <person name="Ma T."/>
            <person name="Liu J."/>
            <person name="Xi Z."/>
        </authorList>
    </citation>
    <scope>NUCLEOTIDE SEQUENCE [LARGE SCALE GENOMIC DNA]</scope>
    <source>
        <strain evidence="2">J267</strain>
        <tissue evidence="2">Leaf</tissue>
    </source>
</reference>
<accession>A0A5J5BAP3</accession>
<evidence type="ECO:0000313" key="2">
    <source>
        <dbReference type="EMBL" id="KAA8538281.1"/>
    </source>
</evidence>
<dbReference type="EMBL" id="CM018038">
    <property type="protein sequence ID" value="KAA8538281.1"/>
    <property type="molecule type" value="Genomic_DNA"/>
</dbReference>
<feature type="compositionally biased region" description="Polar residues" evidence="1">
    <location>
        <begin position="1"/>
        <end position="10"/>
    </location>
</feature>
<sequence>MAINQPSTTMIIDHHDAMDVPPSTNDSAPTSSGPPQNVIASTDHSANVSTKSQVINSSASHATDDPSDIMMARTPPATHKVGNIFPRKLFSLKRIMRDLPLTLISLQISVKLQEEAFLMTDVKEDAALVGASGMHVTWAQVAQLFKTKACVGSSQNSVEKAICPIKPILPSVTHRPMASGMSDSHDTPNCIPAPTSEIVQPSHLNNAATVLPLVSHSDQANLQHSPTLTRPHHITVCTVAPSMLTAHIPCGYSGQTTAKSYCPTVNHQKQSALITPTQLPNSATTAFPYACSSSIAAYDSNGSRPSTLSSLGAWESYHIGPHQPPTTSNVHSYTVVQPTAHTSTSVDPQSYPHMVA</sequence>